<proteinExistence type="predicted"/>
<dbReference type="InParanoid" id="A0A1Y3BWW9"/>
<protein>
    <submittedName>
        <fullName evidence="1">Uncharacterized protein</fullName>
    </submittedName>
</protein>
<accession>A0A1Y3BWW9</accession>
<dbReference type="AlphaFoldDB" id="A0A1Y3BWW9"/>
<gene>
    <name evidence="1" type="ORF">HannXRQ_Chr00c0314g0573501</name>
</gene>
<dbReference type="EMBL" id="KZ113635">
    <property type="protein sequence ID" value="OTF84528.1"/>
    <property type="molecule type" value="Genomic_DNA"/>
</dbReference>
<sequence length="91" mass="10699">MPNVSEEEDASSIFFDSNRITITDSIEFTTIELNSYTYLFDTILRFRPSKRNIGSNNSVSVYQNDRKCFKKGRHTTYKKFTAFFISKDRMS</sequence>
<name>A0A1Y3BWW9_HELAN</name>
<organism evidence="1">
    <name type="scientific">Helianthus annuus</name>
    <name type="common">Common sunflower</name>
    <dbReference type="NCBI Taxonomy" id="4232"/>
    <lineage>
        <taxon>Eukaryota</taxon>
        <taxon>Viridiplantae</taxon>
        <taxon>Streptophyta</taxon>
        <taxon>Embryophyta</taxon>
        <taxon>Tracheophyta</taxon>
        <taxon>Spermatophyta</taxon>
        <taxon>Magnoliopsida</taxon>
        <taxon>eudicotyledons</taxon>
        <taxon>Gunneridae</taxon>
        <taxon>Pentapetalae</taxon>
        <taxon>asterids</taxon>
        <taxon>campanulids</taxon>
        <taxon>Asterales</taxon>
        <taxon>Asteraceae</taxon>
        <taxon>Asteroideae</taxon>
        <taxon>Heliantheae alliance</taxon>
        <taxon>Heliantheae</taxon>
        <taxon>Helianthus</taxon>
    </lineage>
</organism>
<reference evidence="1" key="1">
    <citation type="submission" date="2017-02" db="EMBL/GenBank/DDBJ databases">
        <title>Sunflower complete genome.</title>
        <authorList>
            <person name="Langlade N."/>
            <person name="Munos S."/>
        </authorList>
    </citation>
    <scope>NUCLEOTIDE SEQUENCE [LARGE SCALE GENOMIC DNA]</scope>
    <source>
        <tissue evidence="1">Leaves</tissue>
    </source>
</reference>
<evidence type="ECO:0000313" key="1">
    <source>
        <dbReference type="EMBL" id="OTF84528.1"/>
    </source>
</evidence>